<reference evidence="2 3" key="1">
    <citation type="journal article" date="2018" name="PLoS ONE">
        <title>The draft genome of Kipferlia bialata reveals reductive genome evolution in fornicate parasites.</title>
        <authorList>
            <person name="Tanifuji G."/>
            <person name="Takabayashi S."/>
            <person name="Kume K."/>
            <person name="Takagi M."/>
            <person name="Nakayama T."/>
            <person name="Kamikawa R."/>
            <person name="Inagaki Y."/>
            <person name="Hashimoto T."/>
        </authorList>
    </citation>
    <scope>NUCLEOTIDE SEQUENCE [LARGE SCALE GENOMIC DNA]</scope>
    <source>
        <strain evidence="2">NY0173</strain>
    </source>
</reference>
<evidence type="ECO:0000256" key="1">
    <source>
        <dbReference type="SAM" id="MobiDB-lite"/>
    </source>
</evidence>
<keyword evidence="3" id="KW-1185">Reference proteome</keyword>
<feature type="non-terminal residue" evidence="2">
    <location>
        <position position="1"/>
    </location>
</feature>
<dbReference type="EMBL" id="BDIP01007230">
    <property type="protein sequence ID" value="GIQ91145.1"/>
    <property type="molecule type" value="Genomic_DNA"/>
</dbReference>
<protein>
    <submittedName>
        <fullName evidence="2">Uncharacterized protein</fullName>
    </submittedName>
</protein>
<feature type="region of interest" description="Disordered" evidence="1">
    <location>
        <begin position="1"/>
        <end position="85"/>
    </location>
</feature>
<gene>
    <name evidence="2" type="ORF">KIPB_014266</name>
</gene>
<dbReference type="Proteomes" id="UP000265618">
    <property type="component" value="Unassembled WGS sequence"/>
</dbReference>
<accession>A0A9K3DA27</accession>
<evidence type="ECO:0000313" key="3">
    <source>
        <dbReference type="Proteomes" id="UP000265618"/>
    </source>
</evidence>
<sequence>TLKAAKRHIAKERHRRRRERRERRERASMPPSPHAYVSGRRQSLPSDPRLVGLDRASWSDGPRRGGGVKQVQRSRRHSLLPNFDR</sequence>
<name>A0A9K3DA27_9EUKA</name>
<comment type="caution">
    <text evidence="2">The sequence shown here is derived from an EMBL/GenBank/DDBJ whole genome shotgun (WGS) entry which is preliminary data.</text>
</comment>
<proteinExistence type="predicted"/>
<dbReference type="AlphaFoldDB" id="A0A9K3DA27"/>
<organism evidence="2 3">
    <name type="scientific">Kipferlia bialata</name>
    <dbReference type="NCBI Taxonomy" id="797122"/>
    <lineage>
        <taxon>Eukaryota</taxon>
        <taxon>Metamonada</taxon>
        <taxon>Carpediemonas-like organisms</taxon>
        <taxon>Kipferlia</taxon>
    </lineage>
</organism>
<feature type="compositionally biased region" description="Basic residues" evidence="1">
    <location>
        <begin position="1"/>
        <end position="21"/>
    </location>
</feature>
<evidence type="ECO:0000313" key="2">
    <source>
        <dbReference type="EMBL" id="GIQ91145.1"/>
    </source>
</evidence>